<accession>A0ABR9LIG3</accession>
<feature type="transmembrane region" description="Helical" evidence="2">
    <location>
        <begin position="83"/>
        <end position="103"/>
    </location>
</feature>
<gene>
    <name evidence="3" type="ORF">H4W30_007570</name>
</gene>
<feature type="region of interest" description="Disordered" evidence="1">
    <location>
        <begin position="308"/>
        <end position="462"/>
    </location>
</feature>
<comment type="caution">
    <text evidence="3">The sequence shown here is derived from an EMBL/GenBank/DDBJ whole genome shotgun (WGS) entry which is preliminary data.</text>
</comment>
<feature type="transmembrane region" description="Helical" evidence="2">
    <location>
        <begin position="167"/>
        <end position="190"/>
    </location>
</feature>
<feature type="transmembrane region" description="Helical" evidence="2">
    <location>
        <begin position="115"/>
        <end position="136"/>
    </location>
</feature>
<dbReference type="RefSeq" id="WP_192747052.1">
    <property type="nucleotide sequence ID" value="NZ_JADBEJ010000007.1"/>
</dbReference>
<keyword evidence="2" id="KW-0812">Transmembrane</keyword>
<feature type="compositionally biased region" description="Low complexity" evidence="1">
    <location>
        <begin position="433"/>
        <end position="446"/>
    </location>
</feature>
<feature type="transmembrane region" description="Helical" evidence="2">
    <location>
        <begin position="286"/>
        <end position="305"/>
    </location>
</feature>
<protein>
    <submittedName>
        <fullName evidence="3">MFS family permease</fullName>
    </submittedName>
</protein>
<feature type="compositionally biased region" description="Low complexity" evidence="1">
    <location>
        <begin position="377"/>
        <end position="389"/>
    </location>
</feature>
<dbReference type="Proteomes" id="UP000656548">
    <property type="component" value="Unassembled WGS sequence"/>
</dbReference>
<name>A0ABR9LIG3_9PSEU</name>
<keyword evidence="2" id="KW-0472">Membrane</keyword>
<dbReference type="Pfam" id="PF19590">
    <property type="entry name" value="TrbL_3"/>
    <property type="match status" value="1"/>
</dbReference>
<sequence length="462" mass="45324">MCQPGNLLATVVCEVVRWGDTASTLAPVAAQQGAQAVGGSVLDGAAKSAGQAAGQLITTSLGWWTVTSSVDFGSPALKTVRAYTMPLTMILLTLGVIAAAIRTALARKGEPLMQLVTNLVTFIIISAAGLGLLAAIQAGGEAYSAWILKDAGKHLGDRFAVAAANPYTASFGIIMISLFAILVALVQWILMLFRTAALVVLAGMLPLAGAASVLQGRTDSIKTVVTWSLTIVIYPPVGATIYATGFLTLGTGADLLTMLRGLVILIMAVIALPMLAKLFSWAGTSLASGGGGLAAAAGLAGLAMARRGAGKGKKGDSSDTGGDSDGDTDGTDTGGPDPSEGTNPGGLATEHTREMETGGPESPGGSRGDTPANSDSAGPAEEPGPGAAADLADPTPSGGEDEAAAAATAGASGGATAGGDTPATSGGGGNPVAAQAEQAIGAAESATETATDPAPLGSDEPT</sequence>
<feature type="transmembrane region" description="Helical" evidence="2">
    <location>
        <begin position="197"/>
        <end position="215"/>
    </location>
</feature>
<evidence type="ECO:0000256" key="2">
    <source>
        <dbReference type="SAM" id="Phobius"/>
    </source>
</evidence>
<feature type="transmembrane region" description="Helical" evidence="2">
    <location>
        <begin position="227"/>
        <end position="249"/>
    </location>
</feature>
<organism evidence="3 4">
    <name type="scientific">Amycolatopsis roodepoortensis</name>
    <dbReference type="NCBI Taxonomy" id="700274"/>
    <lineage>
        <taxon>Bacteria</taxon>
        <taxon>Bacillati</taxon>
        <taxon>Actinomycetota</taxon>
        <taxon>Actinomycetes</taxon>
        <taxon>Pseudonocardiales</taxon>
        <taxon>Pseudonocardiaceae</taxon>
        <taxon>Amycolatopsis</taxon>
    </lineage>
</organism>
<reference evidence="3 4" key="1">
    <citation type="submission" date="2020-10" db="EMBL/GenBank/DDBJ databases">
        <title>Sequencing the genomes of 1000 actinobacteria strains.</title>
        <authorList>
            <person name="Klenk H.-P."/>
        </authorList>
    </citation>
    <scope>NUCLEOTIDE SEQUENCE [LARGE SCALE GENOMIC DNA]</scope>
    <source>
        <strain evidence="3 4">DSM 46661</strain>
    </source>
</reference>
<dbReference type="EMBL" id="JADBEJ010000007">
    <property type="protein sequence ID" value="MBE1580489.1"/>
    <property type="molecule type" value="Genomic_DNA"/>
</dbReference>
<feature type="transmembrane region" description="Helical" evidence="2">
    <location>
        <begin position="261"/>
        <end position="280"/>
    </location>
</feature>
<keyword evidence="4" id="KW-1185">Reference proteome</keyword>
<evidence type="ECO:0000256" key="1">
    <source>
        <dbReference type="SAM" id="MobiDB-lite"/>
    </source>
</evidence>
<evidence type="ECO:0000313" key="4">
    <source>
        <dbReference type="Proteomes" id="UP000656548"/>
    </source>
</evidence>
<evidence type="ECO:0000313" key="3">
    <source>
        <dbReference type="EMBL" id="MBE1580489.1"/>
    </source>
</evidence>
<dbReference type="InterPro" id="IPR045782">
    <property type="entry name" value="TrbL_3"/>
</dbReference>
<proteinExistence type="predicted"/>
<keyword evidence="2" id="KW-1133">Transmembrane helix</keyword>